<evidence type="ECO:0000313" key="7">
    <source>
        <dbReference type="Proteomes" id="UP001610818"/>
    </source>
</evidence>
<evidence type="ECO:0000313" key="6">
    <source>
        <dbReference type="EMBL" id="MFH8549668.1"/>
    </source>
</evidence>
<dbReference type="RefSeq" id="WP_397716059.1">
    <property type="nucleotide sequence ID" value="NZ_JBIRGN010000006.1"/>
</dbReference>
<name>A0ABW7QXB6_9ACTN</name>
<dbReference type="PANTHER" id="PTHR23221:SF7">
    <property type="entry name" value="PHOSPHATIDYLINOSITOL-GLYCAN-SPECIFIC PHOSPHOLIPASE D"/>
    <property type="match status" value="1"/>
</dbReference>
<keyword evidence="3" id="KW-0378">Hydrolase</keyword>
<dbReference type="EMBL" id="JBIRGQ010000006">
    <property type="protein sequence ID" value="MFH8549668.1"/>
    <property type="molecule type" value="Genomic_DNA"/>
</dbReference>
<dbReference type="Proteomes" id="UP001610818">
    <property type="component" value="Unassembled WGS sequence"/>
</dbReference>
<dbReference type="SMART" id="SM00191">
    <property type="entry name" value="Int_alpha"/>
    <property type="match status" value="5"/>
</dbReference>
<gene>
    <name evidence="6" type="ORF">ACH4F9_32160</name>
</gene>
<organism evidence="6 7">
    <name type="scientific">Streptomyces longisporoflavus</name>
    <dbReference type="NCBI Taxonomy" id="28044"/>
    <lineage>
        <taxon>Bacteria</taxon>
        <taxon>Bacillati</taxon>
        <taxon>Actinomycetota</taxon>
        <taxon>Actinomycetes</taxon>
        <taxon>Kitasatosporales</taxon>
        <taxon>Streptomycetaceae</taxon>
        <taxon>Streptomyces</taxon>
    </lineage>
</organism>
<comment type="caution">
    <text evidence="6">The sequence shown here is derived from an EMBL/GenBank/DDBJ whole genome shotgun (WGS) entry which is preliminary data.</text>
</comment>
<dbReference type="Gene3D" id="2.130.10.130">
    <property type="entry name" value="Integrin alpha, N-terminal"/>
    <property type="match status" value="3"/>
</dbReference>
<dbReference type="InterPro" id="IPR013519">
    <property type="entry name" value="Int_alpha_beta-p"/>
</dbReference>
<dbReference type="Pfam" id="PF01839">
    <property type="entry name" value="FG-GAP"/>
    <property type="match status" value="4"/>
</dbReference>
<dbReference type="SUPFAM" id="SSF69318">
    <property type="entry name" value="Integrin alpha N-terminal domain"/>
    <property type="match status" value="1"/>
</dbReference>
<proteinExistence type="predicted"/>
<dbReference type="PROSITE" id="PS51470">
    <property type="entry name" value="FG_GAP"/>
    <property type="match status" value="3"/>
</dbReference>
<sequence>MRIRTFVLAASLATTGLLALPGTTSAAAPAPSADDFNGDGYRDLVVAAPSATVSGREEAGSVVVLYGSASGPSAAKKKLLTQATTNVPGTPETADRFGGSVSSADLDLDGYADLVVGAPGEDVDGTSNLGTVTVIWGSASGLTGGANLPATHGSDGVGCAYGTDLATVAKTPYPNAEVRVAGGCSVWTFRAPVTRAGKPFSKSQRVMGPSAAKLVTGDLNGDQRADEAEISVPLGDFPSGGVYVNRSGGSYEPPLSHDGDNAAIGDVNGDGYGDLVVGDSADTTIEGHPQEGTGHEGGQVAVWLGSASGVDAGTAPLLVHQSTPGVPGSSEHGDLFGADVSVADVDGDGYADIAVGAPGESLGSAKRAGSVVVVPGGPSGPTGAGSYSITQDSTGVPGTAEREDAFGTTVRLADLTKDGKPELVVGTPGERAPGATRNTGGVWTFKGSAAGPALSGSTSLMAGSVGLPTSSDTYWANVLAP</sequence>
<keyword evidence="7" id="KW-1185">Reference proteome</keyword>
<evidence type="ECO:0000256" key="5">
    <source>
        <dbReference type="SAM" id="SignalP"/>
    </source>
</evidence>
<accession>A0ABW7QXB6</accession>
<feature type="chain" id="PRO_5045065922" evidence="5">
    <location>
        <begin position="27"/>
        <end position="481"/>
    </location>
</feature>
<dbReference type="InterPro" id="IPR028994">
    <property type="entry name" value="Integrin_alpha_N"/>
</dbReference>
<reference evidence="6 7" key="1">
    <citation type="submission" date="2024-10" db="EMBL/GenBank/DDBJ databases">
        <title>The Natural Products Discovery Center: Release of the First 8490 Sequenced Strains for Exploring Actinobacteria Biosynthetic Diversity.</title>
        <authorList>
            <person name="Kalkreuter E."/>
            <person name="Kautsar S.A."/>
            <person name="Yang D."/>
            <person name="Bader C.D."/>
            <person name="Teijaro C.N."/>
            <person name="Fluegel L."/>
            <person name="Davis C.M."/>
            <person name="Simpson J.R."/>
            <person name="Lauterbach L."/>
            <person name="Steele A.D."/>
            <person name="Gui C."/>
            <person name="Meng S."/>
            <person name="Li G."/>
            <person name="Viehrig K."/>
            <person name="Ye F."/>
            <person name="Su P."/>
            <person name="Kiefer A.F."/>
            <person name="Nichols A."/>
            <person name="Cepeda A.J."/>
            <person name="Yan W."/>
            <person name="Fan B."/>
            <person name="Jiang Y."/>
            <person name="Adhikari A."/>
            <person name="Zheng C.-J."/>
            <person name="Schuster L."/>
            <person name="Cowan T.M."/>
            <person name="Smanski M.J."/>
            <person name="Chevrette M.G."/>
            <person name="De Carvalho L.P.S."/>
            <person name="Shen B."/>
        </authorList>
    </citation>
    <scope>NUCLEOTIDE SEQUENCE [LARGE SCALE GENOMIC DNA]</scope>
    <source>
        <strain evidence="6 7">NPDC017990</strain>
    </source>
</reference>
<keyword evidence="1 5" id="KW-0732">Signal</keyword>
<evidence type="ECO:0000256" key="4">
    <source>
        <dbReference type="ARBA" id="ARBA00023180"/>
    </source>
</evidence>
<evidence type="ECO:0000256" key="3">
    <source>
        <dbReference type="ARBA" id="ARBA00022801"/>
    </source>
</evidence>
<evidence type="ECO:0000256" key="2">
    <source>
        <dbReference type="ARBA" id="ARBA00022737"/>
    </source>
</evidence>
<protein>
    <submittedName>
        <fullName evidence="6">FG-GAP-like repeat-containing protein</fullName>
    </submittedName>
</protein>
<dbReference type="PANTHER" id="PTHR23221">
    <property type="entry name" value="GLYCOSYLPHOSPHATIDYLINOSITOL PHOSPHOLIPASE D"/>
    <property type="match status" value="1"/>
</dbReference>
<keyword evidence="4" id="KW-0325">Glycoprotein</keyword>
<feature type="signal peptide" evidence="5">
    <location>
        <begin position="1"/>
        <end position="26"/>
    </location>
</feature>
<dbReference type="InterPro" id="IPR013517">
    <property type="entry name" value="FG-GAP"/>
</dbReference>
<keyword evidence="2" id="KW-0677">Repeat</keyword>
<evidence type="ECO:0000256" key="1">
    <source>
        <dbReference type="ARBA" id="ARBA00022729"/>
    </source>
</evidence>